<comment type="caution">
    <text evidence="2">The sequence shown here is derived from an EMBL/GenBank/DDBJ whole genome shotgun (WGS) entry which is preliminary data.</text>
</comment>
<evidence type="ECO:0000313" key="3">
    <source>
        <dbReference type="Proteomes" id="UP000765509"/>
    </source>
</evidence>
<protein>
    <submittedName>
        <fullName evidence="2">Uncharacterized protein</fullName>
    </submittedName>
</protein>
<proteinExistence type="predicted"/>
<evidence type="ECO:0000256" key="1">
    <source>
        <dbReference type="SAM" id="MobiDB-lite"/>
    </source>
</evidence>
<feature type="compositionally biased region" description="Low complexity" evidence="1">
    <location>
        <begin position="181"/>
        <end position="195"/>
    </location>
</feature>
<dbReference type="EMBL" id="AVOT02010447">
    <property type="protein sequence ID" value="MBW0490175.1"/>
    <property type="molecule type" value="Genomic_DNA"/>
</dbReference>
<feature type="compositionally biased region" description="Polar residues" evidence="1">
    <location>
        <begin position="128"/>
        <end position="141"/>
    </location>
</feature>
<name>A0A9Q3CW36_9BASI</name>
<feature type="region of interest" description="Disordered" evidence="1">
    <location>
        <begin position="84"/>
        <end position="111"/>
    </location>
</feature>
<feature type="compositionally biased region" description="Polar residues" evidence="1">
    <location>
        <begin position="87"/>
        <end position="111"/>
    </location>
</feature>
<evidence type="ECO:0000313" key="2">
    <source>
        <dbReference type="EMBL" id="MBW0490175.1"/>
    </source>
</evidence>
<dbReference type="AlphaFoldDB" id="A0A9Q3CW36"/>
<sequence>MRLLRQLVCYLGRFRLLIKLLLLNPWCVLGSLLGKKESFQVMYGPNDRQSGLLDDIFNLSPAKTNDNYLESGCCHETKDSDFKEISNQHSGQNQDQKLNNAPNQQHFAGSPSGSFKSWPLREFGTVQIPQKSSPSSFSVDYQSAGHKASHPHEPNDGGTTFSIGLVNDKESYSSNGEKTDSLPSTSSELSPLASSFGLEPHPESIKETQTTSMVKSIRPVVSVFPLETRSGWAADFGNSPELLIQYLESQTNGLSPLWSNLQSALRPFEFLCKFDNLGAIEQQNEDFKSVVDAIVWHQSHRPRTTSQTDRFGQLPIVYTLLHSKNPQKGYLALSPKGAKRSLSVSITGRNFNRLTKRTLFYLSNSLNKVKTPYFREKMKKEMLEWLLHAVLRRTDGLPLVGVTTKLVDELQEEDFTIAQKLLMCALTANKFEEVADSTSLSLIAIFYQEKEPELWTEYFRSELEFWKLTFAEVLKGQYGADPTFWLTPKEFENFNALKLMCPPDTNTRKRKLKPNEQKPRTMLRLEEDELGLIKIA</sequence>
<feature type="region of interest" description="Disordered" evidence="1">
    <location>
        <begin position="128"/>
        <end position="201"/>
    </location>
</feature>
<dbReference type="Proteomes" id="UP000765509">
    <property type="component" value="Unassembled WGS sequence"/>
</dbReference>
<organism evidence="2 3">
    <name type="scientific">Austropuccinia psidii MF-1</name>
    <dbReference type="NCBI Taxonomy" id="1389203"/>
    <lineage>
        <taxon>Eukaryota</taxon>
        <taxon>Fungi</taxon>
        <taxon>Dikarya</taxon>
        <taxon>Basidiomycota</taxon>
        <taxon>Pucciniomycotina</taxon>
        <taxon>Pucciniomycetes</taxon>
        <taxon>Pucciniales</taxon>
        <taxon>Sphaerophragmiaceae</taxon>
        <taxon>Austropuccinia</taxon>
    </lineage>
</organism>
<keyword evidence="3" id="KW-1185">Reference proteome</keyword>
<reference evidence="2" key="1">
    <citation type="submission" date="2021-03" db="EMBL/GenBank/DDBJ databases">
        <title>Draft genome sequence of rust myrtle Austropuccinia psidii MF-1, a brazilian biotype.</title>
        <authorList>
            <person name="Quecine M.C."/>
            <person name="Pachon D.M.R."/>
            <person name="Bonatelli M.L."/>
            <person name="Correr F.H."/>
            <person name="Franceschini L.M."/>
            <person name="Leite T.F."/>
            <person name="Margarido G.R.A."/>
            <person name="Almeida C.A."/>
            <person name="Ferrarezi J.A."/>
            <person name="Labate C.A."/>
        </authorList>
    </citation>
    <scope>NUCLEOTIDE SEQUENCE</scope>
    <source>
        <strain evidence="2">MF-1</strain>
    </source>
</reference>
<accession>A0A9Q3CW36</accession>
<gene>
    <name evidence="2" type="ORF">O181_029890</name>
</gene>